<sequence>MAFVNASTKRQNDSQAAQDYRFVSEYKDTAYDSDDFTPQKPRQEQGFLRRMMTSGKPFSFSHTTNSITIYGLDDLTPSEMAEGEKGPKPMYWTETKLIGESLSGWSQVYVLIGGIANVCLMFVLPLFYVICLIGLFLGKGGVTFGWNDGWNDIFIGITLYATLPCLIIHLHSRVLNTGYVFVAPFLRAKRVFELNRTTGMVTLFKKNKPFFTHPFIEFDCVLMSSPTQQGFLNYSLTLIHRYHDYSVGVPISGSMGPNHKVIEYLRFWNMVQRYMDISQPLPDILVLEPARQRDPTTIAYDKEHNRNPRYWRDMTDDEFKQKMDEIEKAQKNTPATGKPIDIFKGPDSTASKKRNRNKKK</sequence>
<keyword evidence="2" id="KW-0812">Transmembrane</keyword>
<dbReference type="EMBL" id="JBDYKN010000024">
    <property type="protein sequence ID" value="MEP7731231.1"/>
    <property type="molecule type" value="Genomic_DNA"/>
</dbReference>
<reference evidence="3 4" key="1">
    <citation type="submission" date="2024-05" db="EMBL/GenBank/DDBJ databases">
        <authorList>
            <person name="Busch G.E."/>
            <person name="Sharma I."/>
        </authorList>
    </citation>
    <scope>NUCLEOTIDE SEQUENCE [LARGE SCALE GENOMIC DNA]</scope>
    <source>
        <strain evidence="3 4">23GB23</strain>
    </source>
</reference>
<evidence type="ECO:0008006" key="5">
    <source>
        <dbReference type="Google" id="ProtNLM"/>
    </source>
</evidence>
<gene>
    <name evidence="3" type="ORF">ABKW32_17415</name>
</gene>
<feature type="transmembrane region" description="Helical" evidence="2">
    <location>
        <begin position="149"/>
        <end position="170"/>
    </location>
</feature>
<evidence type="ECO:0000313" key="4">
    <source>
        <dbReference type="Proteomes" id="UP001471651"/>
    </source>
</evidence>
<evidence type="ECO:0000256" key="1">
    <source>
        <dbReference type="SAM" id="MobiDB-lite"/>
    </source>
</evidence>
<organism evidence="3 4">
    <name type="scientific">Marinomonas primoryensis</name>
    <dbReference type="NCBI Taxonomy" id="178399"/>
    <lineage>
        <taxon>Bacteria</taxon>
        <taxon>Pseudomonadati</taxon>
        <taxon>Pseudomonadota</taxon>
        <taxon>Gammaproteobacteria</taxon>
        <taxon>Oceanospirillales</taxon>
        <taxon>Oceanospirillaceae</taxon>
        <taxon>Marinomonas</taxon>
    </lineage>
</organism>
<evidence type="ECO:0000256" key="2">
    <source>
        <dbReference type="SAM" id="Phobius"/>
    </source>
</evidence>
<keyword evidence="2" id="KW-0472">Membrane</keyword>
<feature type="region of interest" description="Disordered" evidence="1">
    <location>
        <begin position="323"/>
        <end position="360"/>
    </location>
</feature>
<dbReference type="RefSeq" id="WP_348577807.1">
    <property type="nucleotide sequence ID" value="NZ_JBDYKN010000024.1"/>
</dbReference>
<accession>A0ABV0L488</accession>
<comment type="caution">
    <text evidence="3">The sequence shown here is derived from an EMBL/GenBank/DDBJ whole genome shotgun (WGS) entry which is preliminary data.</text>
</comment>
<keyword evidence="4" id="KW-1185">Reference proteome</keyword>
<protein>
    <recommendedName>
        <fullName evidence="5">DUF304 domain-containing protein</fullName>
    </recommendedName>
</protein>
<dbReference type="Proteomes" id="UP001471651">
    <property type="component" value="Unassembled WGS sequence"/>
</dbReference>
<keyword evidence="2" id="KW-1133">Transmembrane helix</keyword>
<name>A0ABV0L488_9GAMM</name>
<evidence type="ECO:0000313" key="3">
    <source>
        <dbReference type="EMBL" id="MEP7731231.1"/>
    </source>
</evidence>
<feature type="transmembrane region" description="Helical" evidence="2">
    <location>
        <begin position="108"/>
        <end position="137"/>
    </location>
</feature>
<feature type="compositionally biased region" description="Basic residues" evidence="1">
    <location>
        <begin position="351"/>
        <end position="360"/>
    </location>
</feature>
<proteinExistence type="predicted"/>